<accession>A0ABU3S7X0</accession>
<dbReference type="RefSeq" id="WP_316018309.1">
    <property type="nucleotide sequence ID" value="NZ_JAWDID010000013.1"/>
</dbReference>
<evidence type="ECO:0000313" key="3">
    <source>
        <dbReference type="Proteomes" id="UP001254257"/>
    </source>
</evidence>
<reference evidence="2 3" key="1">
    <citation type="submission" date="2023-09" db="EMBL/GenBank/DDBJ databases">
        <title>Whole genome shotgun sequencing (WGS) of Bosea sp. ZW T0_25, isolated from stored onions (Allium cepa).</title>
        <authorList>
            <person name="Stoll D.A."/>
            <person name="Huch M."/>
        </authorList>
    </citation>
    <scope>NUCLEOTIDE SEQUENCE [LARGE SCALE GENOMIC DNA]</scope>
    <source>
        <strain evidence="2 3">ZW T0_25</strain>
    </source>
</reference>
<evidence type="ECO:0008006" key="4">
    <source>
        <dbReference type="Google" id="ProtNLM"/>
    </source>
</evidence>
<evidence type="ECO:0000313" key="2">
    <source>
        <dbReference type="EMBL" id="MDU0340440.1"/>
    </source>
</evidence>
<organism evidence="2 3">
    <name type="scientific">Bosea rubneri</name>
    <dbReference type="NCBI Taxonomy" id="3075434"/>
    <lineage>
        <taxon>Bacteria</taxon>
        <taxon>Pseudomonadati</taxon>
        <taxon>Pseudomonadota</taxon>
        <taxon>Alphaproteobacteria</taxon>
        <taxon>Hyphomicrobiales</taxon>
        <taxon>Boseaceae</taxon>
        <taxon>Bosea</taxon>
    </lineage>
</organism>
<dbReference type="EMBL" id="JAWDID010000013">
    <property type="protein sequence ID" value="MDU0340440.1"/>
    <property type="molecule type" value="Genomic_DNA"/>
</dbReference>
<sequence>MLRSPPLALALLLASPTMSLATANCQTQGQVFRVEQSDRVAFRSTMDGEGCRYVYARFQKAVIMKPPENGILSQVGEFSFLYKPRPGFTGQDSYVIYICAINYRGSGCSRLTYEATVR</sequence>
<proteinExistence type="predicted"/>
<comment type="caution">
    <text evidence="2">The sequence shown here is derived from an EMBL/GenBank/DDBJ whole genome shotgun (WGS) entry which is preliminary data.</text>
</comment>
<dbReference type="Proteomes" id="UP001254257">
    <property type="component" value="Unassembled WGS sequence"/>
</dbReference>
<protein>
    <recommendedName>
        <fullName evidence="4">Secreted protein</fullName>
    </recommendedName>
</protein>
<feature type="signal peptide" evidence="1">
    <location>
        <begin position="1"/>
        <end position="21"/>
    </location>
</feature>
<keyword evidence="1" id="KW-0732">Signal</keyword>
<keyword evidence="3" id="KW-1185">Reference proteome</keyword>
<gene>
    <name evidence="2" type="ORF">RKE40_11125</name>
</gene>
<evidence type="ECO:0000256" key="1">
    <source>
        <dbReference type="SAM" id="SignalP"/>
    </source>
</evidence>
<name>A0ABU3S7X0_9HYPH</name>
<feature type="chain" id="PRO_5045961242" description="Secreted protein" evidence="1">
    <location>
        <begin position="22"/>
        <end position="118"/>
    </location>
</feature>